<proteinExistence type="inferred from homology"/>
<feature type="region of interest" description="Disordered" evidence="6">
    <location>
        <begin position="1"/>
        <end position="21"/>
    </location>
</feature>
<evidence type="ECO:0000313" key="8">
    <source>
        <dbReference type="EMBL" id="CAI9259469.1"/>
    </source>
</evidence>
<gene>
    <name evidence="8" type="ORF">LSALG_LOCUS360</name>
</gene>
<feature type="domain" description="Exostosin GT47" evidence="7">
    <location>
        <begin position="134"/>
        <end position="418"/>
    </location>
</feature>
<organism evidence="8 9">
    <name type="scientific">Lactuca saligna</name>
    <name type="common">Willowleaf lettuce</name>
    <dbReference type="NCBI Taxonomy" id="75948"/>
    <lineage>
        <taxon>Eukaryota</taxon>
        <taxon>Viridiplantae</taxon>
        <taxon>Streptophyta</taxon>
        <taxon>Embryophyta</taxon>
        <taxon>Tracheophyta</taxon>
        <taxon>Spermatophyta</taxon>
        <taxon>Magnoliopsida</taxon>
        <taxon>eudicotyledons</taxon>
        <taxon>Gunneridae</taxon>
        <taxon>Pentapetalae</taxon>
        <taxon>asterids</taxon>
        <taxon>campanulids</taxon>
        <taxon>Asterales</taxon>
        <taxon>Asteraceae</taxon>
        <taxon>Cichorioideae</taxon>
        <taxon>Cichorieae</taxon>
        <taxon>Lactucinae</taxon>
        <taxon>Lactuca</taxon>
    </lineage>
</organism>
<dbReference type="Proteomes" id="UP001177003">
    <property type="component" value="Chromosome 0"/>
</dbReference>
<dbReference type="PANTHER" id="PTHR11062">
    <property type="entry name" value="EXOSTOSIN HEPARAN SULFATE GLYCOSYLTRANSFERASE -RELATED"/>
    <property type="match status" value="1"/>
</dbReference>
<name>A0AA35XY81_LACSI</name>
<dbReference type="GO" id="GO:0016757">
    <property type="term" value="F:glycosyltransferase activity"/>
    <property type="evidence" value="ECO:0007669"/>
    <property type="project" value="UniProtKB-KW"/>
</dbReference>
<evidence type="ECO:0000313" key="9">
    <source>
        <dbReference type="Proteomes" id="UP001177003"/>
    </source>
</evidence>
<keyword evidence="4" id="KW-0735">Signal-anchor</keyword>
<accession>A0AA35XY81</accession>
<dbReference type="InterPro" id="IPR040911">
    <property type="entry name" value="Exostosin_GT47"/>
</dbReference>
<keyword evidence="3" id="KW-0328">Glycosyltransferase</keyword>
<dbReference type="AlphaFoldDB" id="A0AA35XY81"/>
<evidence type="ECO:0000256" key="4">
    <source>
        <dbReference type="ARBA" id="ARBA00022968"/>
    </source>
</evidence>
<evidence type="ECO:0000256" key="3">
    <source>
        <dbReference type="ARBA" id="ARBA00022676"/>
    </source>
</evidence>
<dbReference type="PANTHER" id="PTHR11062:SF124">
    <property type="entry name" value="XYLOGALACTURONAN BETA-1,3-XYLOSYLTRANSFERASE"/>
    <property type="match status" value="1"/>
</dbReference>
<keyword evidence="9" id="KW-1185">Reference proteome</keyword>
<evidence type="ECO:0000259" key="7">
    <source>
        <dbReference type="Pfam" id="PF03016"/>
    </source>
</evidence>
<comment type="similarity">
    <text evidence="2">Belongs to the glycosyltransferase 47 family.</text>
</comment>
<evidence type="ECO:0000256" key="6">
    <source>
        <dbReference type="SAM" id="MobiDB-lite"/>
    </source>
</evidence>
<evidence type="ECO:0000256" key="2">
    <source>
        <dbReference type="ARBA" id="ARBA00010271"/>
    </source>
</evidence>
<dbReference type="GO" id="GO:0000139">
    <property type="term" value="C:Golgi membrane"/>
    <property type="evidence" value="ECO:0007669"/>
    <property type="project" value="UniProtKB-SubCell"/>
</dbReference>
<protein>
    <recommendedName>
        <fullName evidence="7">Exostosin GT47 domain-containing protein</fullName>
    </recommendedName>
</protein>
<dbReference type="InterPro" id="IPR004263">
    <property type="entry name" value="Exostosin"/>
</dbReference>
<comment type="subcellular location">
    <subcellularLocation>
        <location evidence="1">Golgi apparatus membrane</location>
        <topology evidence="1">Single-pass type II membrane protein</topology>
    </subcellularLocation>
</comment>
<keyword evidence="4" id="KW-0812">Transmembrane</keyword>
<dbReference type="EMBL" id="OX465086">
    <property type="protein sequence ID" value="CAI9259469.1"/>
    <property type="molecule type" value="Genomic_DNA"/>
</dbReference>
<keyword evidence="5" id="KW-0333">Golgi apparatus</keyword>
<evidence type="ECO:0000256" key="5">
    <source>
        <dbReference type="ARBA" id="ARBA00023034"/>
    </source>
</evidence>
<reference evidence="8" key="1">
    <citation type="submission" date="2023-04" db="EMBL/GenBank/DDBJ databases">
        <authorList>
            <person name="Vijverberg K."/>
            <person name="Xiong W."/>
            <person name="Schranz E."/>
        </authorList>
    </citation>
    <scope>NUCLEOTIDE SEQUENCE</scope>
</reference>
<sequence>MKRKNETQLVGKSPASHNHHHCLHPPVNLMSTSIIVSSQLPHFQRRLRPSPRRRRLTSQSRLHHRLALKSVVLKVGCRRKKLAIEEQLAKARGKIHKAIVEKRFASNQKNGSFIPIGTMYKNSFAFVQSHTEMMKTFKIWTYKEGDIPLMHNGPMKSIYSAEGHFIEEMERNGNPLAAKHPDEAHAFFIPISVAKIVHYLFTPAEAYGFLERMQTIFEDYIDIISQRYPYWNRSNGADHFFVSCHDWGPIVSRNNPKLFGNLIRVLCNANTSEGFIPMRDVSMTEINGPYNSIPNVSGGQSPHNRSILAFFAGGNHDVVRNKLFQHWGSNEDNDIHVYTYLQENQNYTELLSGSKYCLCPSGYEVASARITEAIYVGCIPVIIKNQYVLPYSDVLDWSQFSVQVPVMKIPDLKRILEDIPFSKYLEMQKRVLEVQKHFTVHIPAENYDVFHMILHSVWLRRMNIRLLKF</sequence>
<dbReference type="Pfam" id="PF03016">
    <property type="entry name" value="Exostosin_GT47"/>
    <property type="match status" value="1"/>
</dbReference>
<keyword evidence="3" id="KW-0808">Transferase</keyword>
<evidence type="ECO:0000256" key="1">
    <source>
        <dbReference type="ARBA" id="ARBA00004323"/>
    </source>
</evidence>